<dbReference type="GeneID" id="69705809"/>
<dbReference type="AlphaFoldDB" id="A0A1A9AWH4"/>
<dbReference type="RefSeq" id="WP_010862111.1">
    <property type="nucleotide sequence ID" value="NZ_CP027852.1"/>
</dbReference>
<accession>A0A1A9AWH4</accession>
<feature type="compositionally biased region" description="Basic and acidic residues" evidence="1">
    <location>
        <begin position="47"/>
        <end position="57"/>
    </location>
</feature>
<gene>
    <name evidence="2" type="ORF">J2R62_01165</name>
</gene>
<dbReference type="Proteomes" id="UP000664658">
    <property type="component" value="Unassembled WGS sequence"/>
</dbReference>
<evidence type="ECO:0000313" key="3">
    <source>
        <dbReference type="Proteomes" id="UP000664658"/>
    </source>
</evidence>
<evidence type="ECO:0000256" key="1">
    <source>
        <dbReference type="SAM" id="MobiDB-lite"/>
    </source>
</evidence>
<dbReference type="Pfam" id="PF03889">
    <property type="entry name" value="ArfA"/>
    <property type="match status" value="1"/>
</dbReference>
<reference evidence="2" key="1">
    <citation type="submission" date="2021-03" db="EMBL/GenBank/DDBJ databases">
        <title>Plesiomonas shigelloides zfcc0051, isolated from zebrafish feces.</title>
        <authorList>
            <person name="Vanderhoek Z."/>
            <person name="Gaulke C."/>
        </authorList>
    </citation>
    <scope>NUCLEOTIDE SEQUENCE</scope>
    <source>
        <strain evidence="2">Zfcc0051</strain>
    </source>
</reference>
<dbReference type="EMBL" id="JAFNAA010000001">
    <property type="protein sequence ID" value="MBO1106844.1"/>
    <property type="molecule type" value="Genomic_DNA"/>
</dbReference>
<proteinExistence type="predicted"/>
<organism evidence="2 3">
    <name type="scientific">Plesiomonas shigelloides</name>
    <name type="common">Aeromonas shigelloides</name>
    <dbReference type="NCBI Taxonomy" id="703"/>
    <lineage>
        <taxon>Bacteria</taxon>
        <taxon>Pseudomonadati</taxon>
        <taxon>Pseudomonadota</taxon>
        <taxon>Gammaproteobacteria</taxon>
        <taxon>Enterobacterales</taxon>
        <taxon>Enterobacteriaceae</taxon>
        <taxon>Plesiomonas</taxon>
    </lineage>
</organism>
<protein>
    <submittedName>
        <fullName evidence="2">Ribosome alternative rescue factor ArfA</fullName>
    </submittedName>
</protein>
<sequence length="57" mass="6560">MTNKVETGRGKIQDNALKALVTGPVFQQRVERNRKGKGAYQRKEKHARGWEASRKLH</sequence>
<comment type="caution">
    <text evidence="2">The sequence shown here is derived from an EMBL/GenBank/DDBJ whole genome shotgun (WGS) entry which is preliminary data.</text>
</comment>
<name>A0A1A9AWH4_PLESH</name>
<feature type="region of interest" description="Disordered" evidence="1">
    <location>
        <begin position="32"/>
        <end position="57"/>
    </location>
</feature>
<dbReference type="KEGG" id="pshi:SAMEA2665130_0945"/>
<evidence type="ECO:0000313" key="2">
    <source>
        <dbReference type="EMBL" id="MBO1106844.1"/>
    </source>
</evidence>
<dbReference type="GO" id="GO:0072344">
    <property type="term" value="P:rescue of stalled ribosome"/>
    <property type="evidence" value="ECO:0007669"/>
    <property type="project" value="InterPro"/>
</dbReference>
<dbReference type="InterPro" id="IPR005589">
    <property type="entry name" value="ArfA"/>
</dbReference>